<keyword evidence="4" id="KW-0238">DNA-binding</keyword>
<proteinExistence type="inferred from homology"/>
<dbReference type="SUPFAM" id="SSF88659">
    <property type="entry name" value="Sigma3 and sigma4 domains of RNA polymerase sigma factors"/>
    <property type="match status" value="1"/>
</dbReference>
<dbReference type="Gene3D" id="1.10.1740.10">
    <property type="match status" value="1"/>
</dbReference>
<dbReference type="NCBIfam" id="TIGR02937">
    <property type="entry name" value="sigma70-ECF"/>
    <property type="match status" value="1"/>
</dbReference>
<accession>A0ABP5SHZ6</accession>
<organism evidence="8 9">
    <name type="scientific">Dactylosporangium salmoneum</name>
    <dbReference type="NCBI Taxonomy" id="53361"/>
    <lineage>
        <taxon>Bacteria</taxon>
        <taxon>Bacillati</taxon>
        <taxon>Actinomycetota</taxon>
        <taxon>Actinomycetes</taxon>
        <taxon>Micromonosporales</taxon>
        <taxon>Micromonosporaceae</taxon>
        <taxon>Dactylosporangium</taxon>
    </lineage>
</organism>
<evidence type="ECO:0000256" key="1">
    <source>
        <dbReference type="ARBA" id="ARBA00010641"/>
    </source>
</evidence>
<sequence length="171" mass="19434">MDRDSELDFRDFVLVAYQGLTRTAYLLCGDRHEAEDLVQTALARASLAWHRLDAAPDAYVRKILVNVFRSSRRRRWRQEIPVQAVPDRGLADAASTMDDRDVLRRALAELPPRQRAAVVLRFYEDLSEHQTAALLGCSVGTVKSLTSRGLQRLRRDLPAEKTHAQPAEVDR</sequence>
<dbReference type="Gene3D" id="1.10.10.10">
    <property type="entry name" value="Winged helix-like DNA-binding domain superfamily/Winged helix DNA-binding domain"/>
    <property type="match status" value="1"/>
</dbReference>
<dbReference type="CDD" id="cd06171">
    <property type="entry name" value="Sigma70_r4"/>
    <property type="match status" value="1"/>
</dbReference>
<dbReference type="InterPro" id="IPR013325">
    <property type="entry name" value="RNA_pol_sigma_r2"/>
</dbReference>
<dbReference type="SUPFAM" id="SSF88946">
    <property type="entry name" value="Sigma2 domain of RNA polymerase sigma factors"/>
    <property type="match status" value="1"/>
</dbReference>
<evidence type="ECO:0000259" key="6">
    <source>
        <dbReference type="Pfam" id="PF04542"/>
    </source>
</evidence>
<dbReference type="InterPro" id="IPR013324">
    <property type="entry name" value="RNA_pol_sigma_r3/r4-like"/>
</dbReference>
<dbReference type="InterPro" id="IPR013249">
    <property type="entry name" value="RNA_pol_sigma70_r4_t2"/>
</dbReference>
<dbReference type="InterPro" id="IPR036388">
    <property type="entry name" value="WH-like_DNA-bd_sf"/>
</dbReference>
<evidence type="ECO:0000256" key="4">
    <source>
        <dbReference type="ARBA" id="ARBA00023125"/>
    </source>
</evidence>
<protein>
    <submittedName>
        <fullName evidence="8">SigE family RNA polymerase sigma factor</fullName>
    </submittedName>
</protein>
<evidence type="ECO:0000313" key="9">
    <source>
        <dbReference type="Proteomes" id="UP001501444"/>
    </source>
</evidence>
<dbReference type="InterPro" id="IPR007627">
    <property type="entry name" value="RNA_pol_sigma70_r2"/>
</dbReference>
<gene>
    <name evidence="8" type="ORF">GCM10010170_010380</name>
</gene>
<evidence type="ECO:0000313" key="8">
    <source>
        <dbReference type="EMBL" id="GAA2331707.1"/>
    </source>
</evidence>
<evidence type="ECO:0000259" key="7">
    <source>
        <dbReference type="Pfam" id="PF08281"/>
    </source>
</evidence>
<dbReference type="PANTHER" id="PTHR43133:SF50">
    <property type="entry name" value="ECF RNA POLYMERASE SIGMA FACTOR SIGM"/>
    <property type="match status" value="1"/>
</dbReference>
<evidence type="ECO:0000256" key="5">
    <source>
        <dbReference type="ARBA" id="ARBA00023163"/>
    </source>
</evidence>
<keyword evidence="5" id="KW-0804">Transcription</keyword>
<dbReference type="InterPro" id="IPR039425">
    <property type="entry name" value="RNA_pol_sigma-70-like"/>
</dbReference>
<comment type="similarity">
    <text evidence="1">Belongs to the sigma-70 factor family. ECF subfamily.</text>
</comment>
<dbReference type="EMBL" id="BAAARV010000006">
    <property type="protein sequence ID" value="GAA2331707.1"/>
    <property type="molecule type" value="Genomic_DNA"/>
</dbReference>
<evidence type="ECO:0000256" key="3">
    <source>
        <dbReference type="ARBA" id="ARBA00023082"/>
    </source>
</evidence>
<feature type="domain" description="RNA polymerase sigma-70 region 2" evidence="6">
    <location>
        <begin position="19"/>
        <end position="77"/>
    </location>
</feature>
<dbReference type="RefSeq" id="WP_344611058.1">
    <property type="nucleotide sequence ID" value="NZ_BAAARV010000006.1"/>
</dbReference>
<evidence type="ECO:0000256" key="2">
    <source>
        <dbReference type="ARBA" id="ARBA00023015"/>
    </source>
</evidence>
<keyword evidence="2" id="KW-0805">Transcription regulation</keyword>
<dbReference type="Proteomes" id="UP001501444">
    <property type="component" value="Unassembled WGS sequence"/>
</dbReference>
<keyword evidence="9" id="KW-1185">Reference proteome</keyword>
<dbReference type="PANTHER" id="PTHR43133">
    <property type="entry name" value="RNA POLYMERASE ECF-TYPE SIGMA FACTO"/>
    <property type="match status" value="1"/>
</dbReference>
<comment type="caution">
    <text evidence="8">The sequence shown here is derived from an EMBL/GenBank/DDBJ whole genome shotgun (WGS) entry which is preliminary data.</text>
</comment>
<name>A0ABP5SHZ6_9ACTN</name>
<dbReference type="Pfam" id="PF08281">
    <property type="entry name" value="Sigma70_r4_2"/>
    <property type="match status" value="1"/>
</dbReference>
<keyword evidence="3" id="KW-0731">Sigma factor</keyword>
<dbReference type="Pfam" id="PF04542">
    <property type="entry name" value="Sigma70_r2"/>
    <property type="match status" value="1"/>
</dbReference>
<dbReference type="NCBIfam" id="TIGR02983">
    <property type="entry name" value="SigE-fam_strep"/>
    <property type="match status" value="1"/>
</dbReference>
<dbReference type="InterPro" id="IPR014284">
    <property type="entry name" value="RNA_pol_sigma-70_dom"/>
</dbReference>
<feature type="domain" description="RNA polymerase sigma factor 70 region 4 type 2" evidence="7">
    <location>
        <begin position="101"/>
        <end position="153"/>
    </location>
</feature>
<dbReference type="InterPro" id="IPR014325">
    <property type="entry name" value="RNA_pol_sigma-E_actinobac"/>
</dbReference>
<reference evidence="9" key="1">
    <citation type="journal article" date="2019" name="Int. J. Syst. Evol. Microbiol.">
        <title>The Global Catalogue of Microorganisms (GCM) 10K type strain sequencing project: providing services to taxonomists for standard genome sequencing and annotation.</title>
        <authorList>
            <consortium name="The Broad Institute Genomics Platform"/>
            <consortium name="The Broad Institute Genome Sequencing Center for Infectious Disease"/>
            <person name="Wu L."/>
            <person name="Ma J."/>
        </authorList>
    </citation>
    <scope>NUCLEOTIDE SEQUENCE [LARGE SCALE GENOMIC DNA]</scope>
    <source>
        <strain evidence="9">JCM 3272</strain>
    </source>
</reference>